<keyword evidence="5" id="KW-1185">Reference proteome</keyword>
<dbReference type="AlphaFoldDB" id="A0A8J8P0T2"/>
<keyword evidence="2" id="KW-0175">Coiled coil</keyword>
<sequence>MYRAIPVGSKLLQRKWDQKEREIHIARLREAKPSVDVREPTQFRHIKKKLKKNQMLEERYTEIERENRILLEKMTHIMQTTNPQTSATAAQAQGATRGNLYTASAILPTNQSIQQTSFQLPQVPGGGNPLLAGVQQSKRSLNRDARKRQLLKITMENQQILRRLQDQQPNYRVSMWEEDEQKRKRLLKNICEYPYLIDQPAAASAGQIMGSQPTLMSGGSVQRAQTNYQGKTSPQSQSQQQPDFIIKRKSAHTSMPFYKKRVTGGGGTFNSDNGGSNNWQEVYAQVKTDVLFSGLLDLVGSQPQPMYAVDIFLTQSGDLVMTAQHIERASESYVIEIRGQDKVDTLLNREFERNFVGMAQHLKIMNRRMVLLNPKFMQRKQQQEENTSVIVDITTAAQATQQEEGGIAQSEKREALATQEDQVEHKSPERDDKQQ</sequence>
<feature type="region of interest" description="Disordered" evidence="3">
    <location>
        <begin position="214"/>
        <end position="242"/>
    </location>
</feature>
<name>A0A8J8P0T2_HALGN</name>
<dbReference type="PANTHER" id="PTHR33768">
    <property type="entry name" value="MIP11318P"/>
    <property type="match status" value="1"/>
</dbReference>
<dbReference type="OrthoDB" id="292876at2759"/>
<feature type="compositionally biased region" description="Polar residues" evidence="3">
    <location>
        <begin position="214"/>
        <end position="232"/>
    </location>
</feature>
<evidence type="ECO:0000256" key="1">
    <source>
        <dbReference type="ARBA" id="ARBA00008315"/>
    </source>
</evidence>
<dbReference type="InterPro" id="IPR029488">
    <property type="entry name" value="Hmw/CFAP97"/>
</dbReference>
<reference evidence="4" key="1">
    <citation type="submission" date="2019-06" db="EMBL/GenBank/DDBJ databases">
        <authorList>
            <person name="Zheng W."/>
        </authorList>
    </citation>
    <scope>NUCLEOTIDE SEQUENCE</scope>
    <source>
        <strain evidence="4">QDHG01</strain>
    </source>
</reference>
<dbReference type="InterPro" id="IPR038792">
    <property type="entry name" value="CFAP97D1/2"/>
</dbReference>
<protein>
    <submittedName>
        <fullName evidence="4">Uncharacterized protein</fullName>
    </submittedName>
</protein>
<proteinExistence type="inferred from homology"/>
<gene>
    <name evidence="4" type="ORF">FGO68_gene14483</name>
</gene>
<dbReference type="EMBL" id="RRYP01003439">
    <property type="protein sequence ID" value="TNV83800.1"/>
    <property type="molecule type" value="Genomic_DNA"/>
</dbReference>
<feature type="region of interest" description="Disordered" evidence="3">
    <location>
        <begin position="401"/>
        <end position="435"/>
    </location>
</feature>
<evidence type="ECO:0000256" key="2">
    <source>
        <dbReference type="SAM" id="Coils"/>
    </source>
</evidence>
<feature type="compositionally biased region" description="Basic and acidic residues" evidence="3">
    <location>
        <begin position="422"/>
        <end position="435"/>
    </location>
</feature>
<accession>A0A8J8P0T2</accession>
<dbReference type="Pfam" id="PF13879">
    <property type="entry name" value="Hmw_CFAP97"/>
    <property type="match status" value="1"/>
</dbReference>
<dbReference type="Proteomes" id="UP000785679">
    <property type="component" value="Unassembled WGS sequence"/>
</dbReference>
<feature type="coiled-coil region" evidence="2">
    <location>
        <begin position="46"/>
        <end position="73"/>
    </location>
</feature>
<evidence type="ECO:0000313" key="4">
    <source>
        <dbReference type="EMBL" id="TNV83800.1"/>
    </source>
</evidence>
<dbReference type="PANTHER" id="PTHR33768:SF3">
    <property type="entry name" value="MIP11318P"/>
    <property type="match status" value="1"/>
</dbReference>
<comment type="caution">
    <text evidence="4">The sequence shown here is derived from an EMBL/GenBank/DDBJ whole genome shotgun (WGS) entry which is preliminary data.</text>
</comment>
<organism evidence="4 5">
    <name type="scientific">Halteria grandinella</name>
    <dbReference type="NCBI Taxonomy" id="5974"/>
    <lineage>
        <taxon>Eukaryota</taxon>
        <taxon>Sar</taxon>
        <taxon>Alveolata</taxon>
        <taxon>Ciliophora</taxon>
        <taxon>Intramacronucleata</taxon>
        <taxon>Spirotrichea</taxon>
        <taxon>Stichotrichia</taxon>
        <taxon>Sporadotrichida</taxon>
        <taxon>Halteriidae</taxon>
        <taxon>Halteria</taxon>
    </lineage>
</organism>
<comment type="similarity">
    <text evidence="1">Belongs to the CFAP97 family.</text>
</comment>
<evidence type="ECO:0000256" key="3">
    <source>
        <dbReference type="SAM" id="MobiDB-lite"/>
    </source>
</evidence>
<evidence type="ECO:0000313" key="5">
    <source>
        <dbReference type="Proteomes" id="UP000785679"/>
    </source>
</evidence>
<feature type="compositionally biased region" description="Low complexity" evidence="3">
    <location>
        <begin position="233"/>
        <end position="242"/>
    </location>
</feature>